<keyword evidence="3" id="KW-1185">Reference proteome</keyword>
<evidence type="ECO:0000313" key="3">
    <source>
        <dbReference type="Proteomes" id="UP000313359"/>
    </source>
</evidence>
<reference evidence="2" key="1">
    <citation type="journal article" date="2018" name="Genome Biol. Evol.">
        <title>Genomics and development of Lentinus tigrinus, a white-rot wood-decaying mushroom with dimorphic fruiting bodies.</title>
        <authorList>
            <person name="Wu B."/>
            <person name="Xu Z."/>
            <person name="Knudson A."/>
            <person name="Carlson A."/>
            <person name="Chen N."/>
            <person name="Kovaka S."/>
            <person name="LaButti K."/>
            <person name="Lipzen A."/>
            <person name="Pennachio C."/>
            <person name="Riley R."/>
            <person name="Schakwitz W."/>
            <person name="Umezawa K."/>
            <person name="Ohm R.A."/>
            <person name="Grigoriev I.V."/>
            <person name="Nagy L.G."/>
            <person name="Gibbons J."/>
            <person name="Hibbett D."/>
        </authorList>
    </citation>
    <scope>NUCLEOTIDE SEQUENCE [LARGE SCALE GENOMIC DNA]</scope>
    <source>
        <strain evidence="2">ALCF2SS1-6</strain>
    </source>
</reference>
<evidence type="ECO:0000256" key="1">
    <source>
        <dbReference type="SAM" id="MobiDB-lite"/>
    </source>
</evidence>
<dbReference type="AlphaFoldDB" id="A0A5C2SJU9"/>
<dbReference type="OrthoDB" id="2744259at2759"/>
<name>A0A5C2SJU9_9APHY</name>
<gene>
    <name evidence="2" type="ORF">L227DRAFT_496657</name>
</gene>
<dbReference type="STRING" id="1328759.A0A5C2SJU9"/>
<dbReference type="EMBL" id="ML122255">
    <property type="protein sequence ID" value="RPD64012.1"/>
    <property type="molecule type" value="Genomic_DNA"/>
</dbReference>
<accession>A0A5C2SJU9</accession>
<feature type="compositionally biased region" description="Basic and acidic residues" evidence="1">
    <location>
        <begin position="85"/>
        <end position="97"/>
    </location>
</feature>
<feature type="region of interest" description="Disordered" evidence="1">
    <location>
        <begin position="79"/>
        <end position="102"/>
    </location>
</feature>
<dbReference type="Proteomes" id="UP000313359">
    <property type="component" value="Unassembled WGS sequence"/>
</dbReference>
<sequence>LRQEFRELELLDEITRLRYLGQVPPTVVGITRNELIYSFRKWKGENYMPAVMHSAIKWSSDDPFPIQDKLDDSPWTVINSQKSTKQKDNGEPKKAQKDTSGFVMARGTQALDNLNNYTISKRDKRKRNDDDDLEAEKFLGFPWDPMNWSCAYDSLLTILLSVYMEQKATWDAEMYNASELLGQAGIKFKEVVLKKSTAALYEGRNHI</sequence>
<proteinExistence type="predicted"/>
<organism evidence="2 3">
    <name type="scientific">Lentinus tigrinus ALCF2SS1-6</name>
    <dbReference type="NCBI Taxonomy" id="1328759"/>
    <lineage>
        <taxon>Eukaryota</taxon>
        <taxon>Fungi</taxon>
        <taxon>Dikarya</taxon>
        <taxon>Basidiomycota</taxon>
        <taxon>Agaricomycotina</taxon>
        <taxon>Agaricomycetes</taxon>
        <taxon>Polyporales</taxon>
        <taxon>Polyporaceae</taxon>
        <taxon>Lentinus</taxon>
    </lineage>
</organism>
<evidence type="ECO:0000313" key="2">
    <source>
        <dbReference type="EMBL" id="RPD64012.1"/>
    </source>
</evidence>
<protein>
    <submittedName>
        <fullName evidence="2">Uncharacterized protein</fullName>
    </submittedName>
</protein>
<feature type="non-terminal residue" evidence="2">
    <location>
        <position position="1"/>
    </location>
</feature>